<gene>
    <name evidence="4" type="ORF">A3770_14p73330</name>
    <name evidence="2" type="ORF">CPRI1469_LOCUS1979</name>
    <name evidence="3" type="ORF">CPRI1469_LOCUS1981</name>
</gene>
<dbReference type="InterPro" id="IPR036047">
    <property type="entry name" value="F-box-like_dom_sf"/>
</dbReference>
<evidence type="ECO:0000313" key="5">
    <source>
        <dbReference type="Proteomes" id="UP000316726"/>
    </source>
</evidence>
<accession>A0A5B8MYT0</accession>
<organism evidence="4 5">
    <name type="scientific">Chloropicon primus</name>
    <dbReference type="NCBI Taxonomy" id="1764295"/>
    <lineage>
        <taxon>Eukaryota</taxon>
        <taxon>Viridiplantae</taxon>
        <taxon>Chlorophyta</taxon>
        <taxon>Chloropicophyceae</taxon>
        <taxon>Chloropicales</taxon>
        <taxon>Chloropicaceae</taxon>
        <taxon>Chloropicon</taxon>
    </lineage>
</organism>
<reference evidence="4 5" key="1">
    <citation type="submission" date="2018-07" db="EMBL/GenBank/DDBJ databases">
        <title>The complete nuclear genome of the prasinophyte Chloropicon primus (CCMP1205).</title>
        <authorList>
            <person name="Pombert J.-F."/>
            <person name="Otis C."/>
            <person name="Turmel M."/>
            <person name="Lemieux C."/>
        </authorList>
    </citation>
    <scope>NUCLEOTIDE SEQUENCE [LARGE SCALE GENOMIC DNA]</scope>
    <source>
        <strain evidence="4 5">CCMP1205</strain>
    </source>
</reference>
<sequence>MASEDEDDGIGREVDPLASDLMGNAPSDNGLVLRLVLEQLAKHRKPTILDDPGDRCGQQVNAFAAKDFLSCAMTCKRWNALTEEFLFKPVCQSFGWRPPRRPRHQVSRGTDVVGGAWTQLYINHACSFCYELGEFPVRNQGVIRNCSQLFLICLECTKRTKVINHLISKGLRVDLESLHGRRLLDNDAKSKKRKRRRR</sequence>
<evidence type="ECO:0000313" key="2">
    <source>
        <dbReference type="EMBL" id="CAD9713130.1"/>
    </source>
</evidence>
<dbReference type="EMBL" id="HBHL01003180">
    <property type="protein sequence ID" value="CAD9713130.1"/>
    <property type="molecule type" value="Transcribed_RNA"/>
</dbReference>
<proteinExistence type="predicted"/>
<feature type="region of interest" description="Disordered" evidence="1">
    <location>
        <begin position="1"/>
        <end position="23"/>
    </location>
</feature>
<dbReference type="SUPFAM" id="SSF81383">
    <property type="entry name" value="F-box domain"/>
    <property type="match status" value="1"/>
</dbReference>
<protein>
    <recommendedName>
        <fullName evidence="6">F-box domain-containing protein</fullName>
    </recommendedName>
</protein>
<keyword evidence="5" id="KW-1185">Reference proteome</keyword>
<name>A0A5B8MYT0_9CHLO</name>
<dbReference type="EMBL" id="HBHL01003182">
    <property type="protein sequence ID" value="CAD9713132.1"/>
    <property type="molecule type" value="Transcribed_RNA"/>
</dbReference>
<dbReference type="AlphaFoldDB" id="A0A5B8MYT0"/>
<evidence type="ECO:0008006" key="6">
    <source>
        <dbReference type="Google" id="ProtNLM"/>
    </source>
</evidence>
<evidence type="ECO:0000313" key="3">
    <source>
        <dbReference type="EMBL" id="CAD9713132.1"/>
    </source>
</evidence>
<reference evidence="2" key="2">
    <citation type="submission" date="2021-01" db="EMBL/GenBank/DDBJ databases">
        <authorList>
            <person name="Corre E."/>
            <person name="Pelletier E."/>
            <person name="Niang G."/>
            <person name="Scheremetjew M."/>
            <person name="Finn R."/>
            <person name="Kale V."/>
            <person name="Holt S."/>
            <person name="Cochrane G."/>
            <person name="Meng A."/>
            <person name="Brown T."/>
            <person name="Cohen L."/>
        </authorList>
    </citation>
    <scope>NUCLEOTIDE SEQUENCE</scope>
    <source>
        <strain evidence="2">CCMP1205</strain>
    </source>
</reference>
<dbReference type="EMBL" id="CP031047">
    <property type="protein sequence ID" value="QDZ24815.1"/>
    <property type="molecule type" value="Genomic_DNA"/>
</dbReference>
<evidence type="ECO:0000313" key="4">
    <source>
        <dbReference type="EMBL" id="QDZ24815.1"/>
    </source>
</evidence>
<evidence type="ECO:0000256" key="1">
    <source>
        <dbReference type="SAM" id="MobiDB-lite"/>
    </source>
</evidence>
<dbReference type="Proteomes" id="UP000316726">
    <property type="component" value="Chromosome 14"/>
</dbReference>